<dbReference type="GO" id="GO:0006730">
    <property type="term" value="P:one-carbon metabolic process"/>
    <property type="evidence" value="ECO:0007669"/>
    <property type="project" value="UniProtKB-KW"/>
</dbReference>
<comment type="pathway">
    <text evidence="1">Cofactor biosynthesis; tetrahydrofolate biosynthesis; 5,6,7,8-tetrahydrofolate from 7,8-dihydrofolate: step 1/1.</text>
</comment>
<dbReference type="InterPro" id="IPR001796">
    <property type="entry name" value="DHFR_dom"/>
</dbReference>
<reference evidence="8 9" key="1">
    <citation type="submission" date="2016-09" db="EMBL/GenBank/DDBJ databases">
        <title>Extensive genetic diversity and differential bi-allelic expression allows diatom success in the polar Southern Ocean.</title>
        <authorList>
            <consortium name="DOE Joint Genome Institute"/>
            <person name="Mock T."/>
            <person name="Otillar R.P."/>
            <person name="Strauss J."/>
            <person name="Dupont C."/>
            <person name="Frickenhaus S."/>
            <person name="Maumus F."/>
            <person name="Mcmullan M."/>
            <person name="Sanges R."/>
            <person name="Schmutz J."/>
            <person name="Toseland A."/>
            <person name="Valas R."/>
            <person name="Veluchamy A."/>
            <person name="Ward B.J."/>
            <person name="Allen A."/>
            <person name="Barry K."/>
            <person name="Falciatore A."/>
            <person name="Ferrante M."/>
            <person name="Fortunato A.E."/>
            <person name="Gloeckner G."/>
            <person name="Gruber A."/>
            <person name="Hipkin R."/>
            <person name="Janech M."/>
            <person name="Kroth P."/>
            <person name="Leese F."/>
            <person name="Lindquist E."/>
            <person name="Lyon B.R."/>
            <person name="Martin J."/>
            <person name="Mayer C."/>
            <person name="Parker M."/>
            <person name="Quesneville H."/>
            <person name="Raymond J."/>
            <person name="Uhlig C."/>
            <person name="Valentin K.U."/>
            <person name="Worden A.Z."/>
            <person name="Armbrust E.V."/>
            <person name="Bowler C."/>
            <person name="Green B."/>
            <person name="Moulton V."/>
            <person name="Van Oosterhout C."/>
            <person name="Grigoriev I."/>
        </authorList>
    </citation>
    <scope>NUCLEOTIDE SEQUENCE [LARGE SCALE GENOMIC DNA]</scope>
    <source>
        <strain evidence="8 9">CCMP1102</strain>
    </source>
</reference>
<sequence>MRTNIVRSQTIPHWFDITATRISLSFPTGRYFSVKELSWCAPKDSPVRRQQQKQQQKEQYNGPKSTSTSTSMTNNKGHNNNKRLKLPIDHFGIVAATCSPTTNSSSIKNNNSSGTIIGINGKLPWEYLPTDRMIFERLTRNRILIVGRRTLLEERSGNLDHIRHAKYCIVVSKSIPSLDTIEPAAPNEKYKNIVQENDNDNDNDNKQIPSLLPSSYKIQCWVAGGEKIFEEALKHRSASELHLCVVDMEIDLTSTAITNVTRFPSKYRWDHNYEKISETRLPFSSSTEETRNRIEPSFNYSTYKRIIRQH</sequence>
<dbReference type="PANTHER" id="PTHR48069:SF3">
    <property type="entry name" value="DIHYDROFOLATE REDUCTASE"/>
    <property type="match status" value="1"/>
</dbReference>
<dbReference type="Proteomes" id="UP000095751">
    <property type="component" value="Unassembled WGS sequence"/>
</dbReference>
<name>A0A1E7F5D6_9STRA</name>
<dbReference type="OrthoDB" id="46392at2759"/>
<evidence type="ECO:0000256" key="1">
    <source>
        <dbReference type="ARBA" id="ARBA00004903"/>
    </source>
</evidence>
<keyword evidence="9" id="KW-1185">Reference proteome</keyword>
<accession>A0A1E7F5D6</accession>
<keyword evidence="5" id="KW-0560">Oxidoreductase</keyword>
<dbReference type="AlphaFoldDB" id="A0A1E7F5D6"/>
<dbReference type="GO" id="GO:0004146">
    <property type="term" value="F:dihydrofolate reductase activity"/>
    <property type="evidence" value="ECO:0007669"/>
    <property type="project" value="UniProtKB-EC"/>
</dbReference>
<dbReference type="EMBL" id="KV784361">
    <property type="protein sequence ID" value="OEU13334.1"/>
    <property type="molecule type" value="Genomic_DNA"/>
</dbReference>
<dbReference type="EC" id="1.5.1.3" evidence="2"/>
<dbReference type="GO" id="GO:0046654">
    <property type="term" value="P:tetrahydrofolate biosynthetic process"/>
    <property type="evidence" value="ECO:0007669"/>
    <property type="project" value="InterPro"/>
</dbReference>
<proteinExistence type="predicted"/>
<dbReference type="SUPFAM" id="SSF53597">
    <property type="entry name" value="Dihydrofolate reductase-like"/>
    <property type="match status" value="1"/>
</dbReference>
<dbReference type="KEGG" id="fcy:FRACYDRAFT_241673"/>
<dbReference type="Gene3D" id="3.40.430.10">
    <property type="entry name" value="Dihydrofolate Reductase, subunit A"/>
    <property type="match status" value="1"/>
</dbReference>
<dbReference type="PANTHER" id="PTHR48069">
    <property type="entry name" value="DIHYDROFOLATE REDUCTASE"/>
    <property type="match status" value="1"/>
</dbReference>
<feature type="compositionally biased region" description="Low complexity" evidence="6">
    <location>
        <begin position="52"/>
        <end position="73"/>
    </location>
</feature>
<dbReference type="GO" id="GO:0050661">
    <property type="term" value="F:NADP binding"/>
    <property type="evidence" value="ECO:0007669"/>
    <property type="project" value="InterPro"/>
</dbReference>
<evidence type="ECO:0000313" key="8">
    <source>
        <dbReference type="EMBL" id="OEU13334.1"/>
    </source>
</evidence>
<feature type="region of interest" description="Disordered" evidence="6">
    <location>
        <begin position="43"/>
        <end position="83"/>
    </location>
</feature>
<dbReference type="GO" id="GO:0005739">
    <property type="term" value="C:mitochondrion"/>
    <property type="evidence" value="ECO:0007669"/>
    <property type="project" value="TreeGrafter"/>
</dbReference>
<evidence type="ECO:0000256" key="4">
    <source>
        <dbReference type="ARBA" id="ARBA00022857"/>
    </source>
</evidence>
<evidence type="ECO:0000256" key="2">
    <source>
        <dbReference type="ARBA" id="ARBA00012856"/>
    </source>
</evidence>
<gene>
    <name evidence="8" type="ORF">FRACYDRAFT_241673</name>
</gene>
<keyword evidence="3" id="KW-0554">One-carbon metabolism</keyword>
<evidence type="ECO:0000313" key="9">
    <source>
        <dbReference type="Proteomes" id="UP000095751"/>
    </source>
</evidence>
<dbReference type="InParanoid" id="A0A1E7F5D6"/>
<keyword evidence="4" id="KW-0521">NADP</keyword>
<dbReference type="GO" id="GO:0046452">
    <property type="term" value="P:dihydrofolate metabolic process"/>
    <property type="evidence" value="ECO:0007669"/>
    <property type="project" value="TreeGrafter"/>
</dbReference>
<evidence type="ECO:0000256" key="3">
    <source>
        <dbReference type="ARBA" id="ARBA00022563"/>
    </source>
</evidence>
<feature type="domain" description="DHFR" evidence="7">
    <location>
        <begin position="114"/>
        <end position="252"/>
    </location>
</feature>
<evidence type="ECO:0000259" key="7">
    <source>
        <dbReference type="Pfam" id="PF00186"/>
    </source>
</evidence>
<protein>
    <recommendedName>
        <fullName evidence="2">dihydrofolate reductase</fullName>
        <ecNumber evidence="2">1.5.1.3</ecNumber>
    </recommendedName>
</protein>
<dbReference type="InterPro" id="IPR024072">
    <property type="entry name" value="DHFR-like_dom_sf"/>
</dbReference>
<dbReference type="PRINTS" id="PR00070">
    <property type="entry name" value="DHFR"/>
</dbReference>
<evidence type="ECO:0000256" key="5">
    <source>
        <dbReference type="ARBA" id="ARBA00023002"/>
    </source>
</evidence>
<dbReference type="InterPro" id="IPR012259">
    <property type="entry name" value="DHFR"/>
</dbReference>
<organism evidence="8 9">
    <name type="scientific">Fragilariopsis cylindrus CCMP1102</name>
    <dbReference type="NCBI Taxonomy" id="635003"/>
    <lineage>
        <taxon>Eukaryota</taxon>
        <taxon>Sar</taxon>
        <taxon>Stramenopiles</taxon>
        <taxon>Ochrophyta</taxon>
        <taxon>Bacillariophyta</taxon>
        <taxon>Bacillariophyceae</taxon>
        <taxon>Bacillariophycidae</taxon>
        <taxon>Bacillariales</taxon>
        <taxon>Bacillariaceae</taxon>
        <taxon>Fragilariopsis</taxon>
    </lineage>
</organism>
<evidence type="ECO:0000256" key="6">
    <source>
        <dbReference type="SAM" id="MobiDB-lite"/>
    </source>
</evidence>
<dbReference type="GO" id="GO:0046655">
    <property type="term" value="P:folic acid metabolic process"/>
    <property type="evidence" value="ECO:0007669"/>
    <property type="project" value="TreeGrafter"/>
</dbReference>
<dbReference type="Pfam" id="PF00186">
    <property type="entry name" value="DHFR_1"/>
    <property type="match status" value="1"/>
</dbReference>